<evidence type="ECO:0000256" key="2">
    <source>
        <dbReference type="ARBA" id="ARBA00023002"/>
    </source>
</evidence>
<evidence type="ECO:0000313" key="13">
    <source>
        <dbReference type="EMBL" id="SFS76407.1"/>
    </source>
</evidence>
<dbReference type="NCBIfam" id="NF043037">
    <property type="entry name" value="ThreonDh"/>
    <property type="match status" value="1"/>
</dbReference>
<dbReference type="InterPro" id="IPR029154">
    <property type="entry name" value="HIBADH-like_NADP-bd"/>
</dbReference>
<comment type="function">
    <text evidence="5">Catalyzes oxidation of L-threonate to 2-oxo-tetronate. Can use either NAD(+) or NADP(+) as cosubstrate, with a preference for NAD(+).</text>
</comment>
<feature type="domain" description="6-phosphogluconate dehydrogenase NADP-binding" evidence="11">
    <location>
        <begin position="3"/>
        <end position="159"/>
    </location>
</feature>
<dbReference type="InterPro" id="IPR008927">
    <property type="entry name" value="6-PGluconate_DH-like_C_sf"/>
</dbReference>
<comment type="catalytic activity">
    <reaction evidence="9">
        <text>L-threonate + NAD(+) = 2-dehydro-L-erythronate + NADH + H(+)</text>
        <dbReference type="Rhea" id="RHEA:52548"/>
        <dbReference type="ChEBI" id="CHEBI:15378"/>
        <dbReference type="ChEBI" id="CHEBI:57540"/>
        <dbReference type="ChEBI" id="CHEBI:57561"/>
        <dbReference type="ChEBI" id="CHEBI:57945"/>
        <dbReference type="ChEBI" id="CHEBI:136669"/>
        <dbReference type="EC" id="1.1.1.411"/>
    </reaction>
</comment>
<accession>A0A1I6SHK0</accession>
<dbReference type="AlphaFoldDB" id="A0A1I6SHK0"/>
<feature type="domain" description="3-hydroxyisobutyrate dehydrogenase-like NAD-binding" evidence="12">
    <location>
        <begin position="165"/>
        <end position="285"/>
    </location>
</feature>
<dbReference type="EMBL" id="FOZW01000004">
    <property type="protein sequence ID" value="SFS76407.1"/>
    <property type="molecule type" value="Genomic_DNA"/>
</dbReference>
<gene>
    <name evidence="13" type="ORF">SAMN04488050_104388</name>
</gene>
<dbReference type="SUPFAM" id="SSF51735">
    <property type="entry name" value="NAD(P)-binding Rossmann-fold domains"/>
    <property type="match status" value="1"/>
</dbReference>
<dbReference type="GO" id="GO:0051287">
    <property type="term" value="F:NAD binding"/>
    <property type="evidence" value="ECO:0007669"/>
    <property type="project" value="InterPro"/>
</dbReference>
<organism evidence="13 14">
    <name type="scientific">Alloyangia pacifica</name>
    <dbReference type="NCBI Taxonomy" id="311180"/>
    <lineage>
        <taxon>Bacteria</taxon>
        <taxon>Pseudomonadati</taxon>
        <taxon>Pseudomonadota</taxon>
        <taxon>Alphaproteobacteria</taxon>
        <taxon>Rhodobacterales</taxon>
        <taxon>Roseobacteraceae</taxon>
        <taxon>Alloyangia</taxon>
    </lineage>
</organism>
<evidence type="ECO:0000259" key="11">
    <source>
        <dbReference type="Pfam" id="PF03446"/>
    </source>
</evidence>
<dbReference type="InterPro" id="IPR002204">
    <property type="entry name" value="3-OH-isobutyrate_DH-rel_CS"/>
</dbReference>
<comment type="similarity">
    <text evidence="6">Belongs to the HIBADH-related family. L-threonate dehydrogenase subfamily.</text>
</comment>
<evidence type="ECO:0000256" key="6">
    <source>
        <dbReference type="ARBA" id="ARBA00037979"/>
    </source>
</evidence>
<dbReference type="STRING" id="311180.SAMN04488050_104388"/>
<keyword evidence="1" id="KW-0521">NADP</keyword>
<dbReference type="Proteomes" id="UP000199392">
    <property type="component" value="Unassembled WGS sequence"/>
</dbReference>
<dbReference type="InterPro" id="IPR013328">
    <property type="entry name" value="6PGD_dom2"/>
</dbReference>
<dbReference type="PROSITE" id="PS00895">
    <property type="entry name" value="3_HYDROXYISOBUT_DH"/>
    <property type="match status" value="1"/>
</dbReference>
<evidence type="ECO:0000256" key="8">
    <source>
        <dbReference type="ARBA" id="ARBA00039407"/>
    </source>
</evidence>
<keyword evidence="14" id="KW-1185">Reference proteome</keyword>
<dbReference type="GO" id="GO:0016054">
    <property type="term" value="P:organic acid catabolic process"/>
    <property type="evidence" value="ECO:0007669"/>
    <property type="project" value="UniProtKB-ARBA"/>
</dbReference>
<evidence type="ECO:0000256" key="9">
    <source>
        <dbReference type="ARBA" id="ARBA00047312"/>
    </source>
</evidence>
<dbReference type="PANTHER" id="PTHR43060:SF17">
    <property type="entry name" value="L-THREONATE DEHYDROGENASE"/>
    <property type="match status" value="1"/>
</dbReference>
<dbReference type="InterPro" id="IPR050006">
    <property type="entry name" value="LtnD"/>
</dbReference>
<evidence type="ECO:0000256" key="10">
    <source>
        <dbReference type="PIRSR" id="PIRSR000103-1"/>
    </source>
</evidence>
<dbReference type="InterPro" id="IPR006115">
    <property type="entry name" value="6PGDH_NADP-bd"/>
</dbReference>
<reference evidence="14" key="1">
    <citation type="submission" date="2016-10" db="EMBL/GenBank/DDBJ databases">
        <authorList>
            <person name="Varghese N."/>
            <person name="Submissions S."/>
        </authorList>
    </citation>
    <scope>NUCLEOTIDE SEQUENCE [LARGE SCALE GENOMIC DNA]</scope>
    <source>
        <strain evidence="14">DSM 26894</strain>
    </source>
</reference>
<name>A0A1I6SHK0_9RHOB</name>
<dbReference type="OrthoDB" id="9812907at2"/>
<evidence type="ECO:0000259" key="12">
    <source>
        <dbReference type="Pfam" id="PF14833"/>
    </source>
</evidence>
<keyword evidence="3" id="KW-0520">NAD</keyword>
<dbReference type="Gene3D" id="3.40.50.720">
    <property type="entry name" value="NAD(P)-binding Rossmann-like Domain"/>
    <property type="match status" value="1"/>
</dbReference>
<evidence type="ECO:0000256" key="5">
    <source>
        <dbReference type="ARBA" id="ARBA00037062"/>
    </source>
</evidence>
<keyword evidence="4" id="KW-0119">Carbohydrate metabolism</keyword>
<dbReference type="Pfam" id="PF03446">
    <property type="entry name" value="NAD_binding_2"/>
    <property type="match status" value="1"/>
</dbReference>
<dbReference type="PIRSF" id="PIRSF000103">
    <property type="entry name" value="HIBADH"/>
    <property type="match status" value="1"/>
</dbReference>
<dbReference type="GO" id="GO:0016616">
    <property type="term" value="F:oxidoreductase activity, acting on the CH-OH group of donors, NAD or NADP as acceptor"/>
    <property type="evidence" value="ECO:0007669"/>
    <property type="project" value="InterPro"/>
</dbReference>
<dbReference type="RefSeq" id="WP_092423996.1">
    <property type="nucleotide sequence ID" value="NZ_FNCL01000004.1"/>
</dbReference>
<keyword evidence="2" id="KW-0560">Oxidoreductase</keyword>
<dbReference type="InterPro" id="IPR036291">
    <property type="entry name" value="NAD(P)-bd_dom_sf"/>
</dbReference>
<dbReference type="GO" id="GO:0050661">
    <property type="term" value="F:NADP binding"/>
    <property type="evidence" value="ECO:0007669"/>
    <property type="project" value="InterPro"/>
</dbReference>
<dbReference type="SUPFAM" id="SSF48179">
    <property type="entry name" value="6-phosphogluconate dehydrogenase C-terminal domain-like"/>
    <property type="match status" value="1"/>
</dbReference>
<sequence>MAEITVIGLGSMGMGMAQSLLRDGHTVHGLDISSERTAAFEAEGGAPGGLAEALGASSVLVCVVLNAAQTREVLFGPGGAAEHLPEGAAIISCATIAPSQAREFADLASAKGLHYLDAPISGGAIKAAQGQLSIMASGTPEAFEAAAPALASMAATVHRLGNEAGAGSAMKAVNQLLAGVHLAAMGEAMALGVSQGLEPARIVEVISASAGTSWMFENRGPHIVDGDYTPRSAVNIWPKDLGIVGGIAGEAKLPVPMTEAALGQFKTAAEAGDGLIDDAAVVKVYARAAGLSLPGDD</sequence>
<protein>
    <recommendedName>
        <fullName evidence="8">L-threonate dehydrogenase</fullName>
        <ecNumber evidence="7">1.1.1.411</ecNumber>
    </recommendedName>
</protein>
<proteinExistence type="inferred from homology"/>
<evidence type="ECO:0000256" key="4">
    <source>
        <dbReference type="ARBA" id="ARBA00023277"/>
    </source>
</evidence>
<evidence type="ECO:0000313" key="14">
    <source>
        <dbReference type="Proteomes" id="UP000199392"/>
    </source>
</evidence>
<evidence type="ECO:0000256" key="1">
    <source>
        <dbReference type="ARBA" id="ARBA00022857"/>
    </source>
</evidence>
<dbReference type="InterPro" id="IPR015815">
    <property type="entry name" value="HIBADH-related"/>
</dbReference>
<dbReference type="Pfam" id="PF14833">
    <property type="entry name" value="NAD_binding_11"/>
    <property type="match status" value="1"/>
</dbReference>
<evidence type="ECO:0000256" key="7">
    <source>
        <dbReference type="ARBA" id="ARBA00038870"/>
    </source>
</evidence>
<dbReference type="EC" id="1.1.1.411" evidence="7"/>
<feature type="active site" evidence="10">
    <location>
        <position position="171"/>
    </location>
</feature>
<dbReference type="Gene3D" id="1.10.1040.10">
    <property type="entry name" value="N-(1-d-carboxylethyl)-l-norvaline Dehydrogenase, domain 2"/>
    <property type="match status" value="1"/>
</dbReference>
<evidence type="ECO:0000256" key="3">
    <source>
        <dbReference type="ARBA" id="ARBA00023027"/>
    </source>
</evidence>
<dbReference type="PANTHER" id="PTHR43060">
    <property type="entry name" value="3-HYDROXYISOBUTYRATE DEHYDROGENASE-LIKE 1, MITOCHONDRIAL-RELATED"/>
    <property type="match status" value="1"/>
</dbReference>